<dbReference type="EMBL" id="MAYH01000050">
    <property type="protein sequence ID" value="OCA68192.1"/>
    <property type="molecule type" value="Genomic_DNA"/>
</dbReference>
<reference evidence="1 2" key="1">
    <citation type="submission" date="2016-07" db="EMBL/GenBank/DDBJ databases">
        <authorList>
            <person name="Jeong J.-J."/>
            <person name="Kim D.W."/>
            <person name="Sang M.K."/>
            <person name="Choi I.-G."/>
            <person name="Kim K.D."/>
        </authorList>
    </citation>
    <scope>NUCLEOTIDE SEQUENCE [LARGE SCALE GENOMIC DNA]</scope>
    <source>
        <strain evidence="1 2">UTM-3</strain>
    </source>
</reference>
<sequence>MKSPILPISFIFLLININCNHQSKNESASPKTVASSQQSKIEKIQLTEQTRGSNTIITYTPSSKLSSYNGEESNSPMSASEWGKITKQAEAIDLSKISTLQSPTTDRYTDRALIATIIITSNGTTYTSASFDSGKPPKELEELYNSIQPLKKVQKRKF</sequence>
<name>A0A1B8Z9B9_9FLAO</name>
<proteinExistence type="predicted"/>
<keyword evidence="2" id="KW-1185">Reference proteome</keyword>
<gene>
    <name evidence="1" type="ORF">BBI01_20430</name>
</gene>
<dbReference type="OrthoDB" id="1446480at2"/>
<evidence type="ECO:0000313" key="2">
    <source>
        <dbReference type="Proteomes" id="UP000092651"/>
    </source>
</evidence>
<comment type="caution">
    <text evidence="1">The sequence shown here is derived from an EMBL/GenBank/DDBJ whole genome shotgun (WGS) entry which is preliminary data.</text>
</comment>
<accession>A0A1B8Z9B9</accession>
<organism evidence="1 2">
    <name type="scientific">Chryseobacterium artocarpi</name>
    <dbReference type="NCBI Taxonomy" id="1414727"/>
    <lineage>
        <taxon>Bacteria</taxon>
        <taxon>Pseudomonadati</taxon>
        <taxon>Bacteroidota</taxon>
        <taxon>Flavobacteriia</taxon>
        <taxon>Flavobacteriales</taxon>
        <taxon>Weeksellaceae</taxon>
        <taxon>Chryseobacterium group</taxon>
        <taxon>Chryseobacterium</taxon>
    </lineage>
</organism>
<dbReference type="RefSeq" id="WP_065396654.1">
    <property type="nucleotide sequence ID" value="NZ_MAYH01000050.1"/>
</dbReference>
<dbReference type="Proteomes" id="UP000092651">
    <property type="component" value="Unassembled WGS sequence"/>
</dbReference>
<dbReference type="AlphaFoldDB" id="A0A1B8Z9B9"/>
<evidence type="ECO:0000313" key="1">
    <source>
        <dbReference type="EMBL" id="OCA68192.1"/>
    </source>
</evidence>
<protein>
    <submittedName>
        <fullName evidence="1">Uncharacterized protein</fullName>
    </submittedName>
</protein>